<evidence type="ECO:0000256" key="1">
    <source>
        <dbReference type="SAM" id="MobiDB-lite"/>
    </source>
</evidence>
<dbReference type="Gramene" id="LPERR02G04900.1">
    <property type="protein sequence ID" value="LPERR02G04900.1"/>
    <property type="gene ID" value="LPERR02G04900"/>
</dbReference>
<sequence length="140" mass="14561">MKTTAEGPSLHSPRAEQSKAKGRGPNRKTPQPQGAKRENSQEDDTNDLFLSLSSSLSHSSRRLCSGRSPEKQKGGERSKQSTRNPSPFSLGFPPPPPSSPAAAARGASAAAAAVVCVVGASISWLPAAEVAGERARAFLV</sequence>
<dbReference type="AlphaFoldDB" id="A0A0D9VCS9"/>
<reference evidence="2 3" key="1">
    <citation type="submission" date="2012-08" db="EMBL/GenBank/DDBJ databases">
        <title>Oryza genome evolution.</title>
        <authorList>
            <person name="Wing R.A."/>
        </authorList>
    </citation>
    <scope>NUCLEOTIDE SEQUENCE</scope>
</reference>
<proteinExistence type="predicted"/>
<evidence type="ECO:0000313" key="3">
    <source>
        <dbReference type="Proteomes" id="UP000032180"/>
    </source>
</evidence>
<feature type="region of interest" description="Disordered" evidence="1">
    <location>
        <begin position="1"/>
        <end position="106"/>
    </location>
</feature>
<dbReference type="HOGENOM" id="CLU_1837994_0_0_1"/>
<dbReference type="Proteomes" id="UP000032180">
    <property type="component" value="Chromosome 2"/>
</dbReference>
<protein>
    <submittedName>
        <fullName evidence="2">Uncharacterized protein</fullName>
    </submittedName>
</protein>
<name>A0A0D9VCS9_9ORYZ</name>
<feature type="compositionally biased region" description="Basic and acidic residues" evidence="1">
    <location>
        <begin position="68"/>
        <end position="79"/>
    </location>
</feature>
<reference evidence="2" key="3">
    <citation type="submission" date="2015-04" db="UniProtKB">
        <authorList>
            <consortium name="EnsemblPlants"/>
        </authorList>
    </citation>
    <scope>IDENTIFICATION</scope>
</reference>
<evidence type="ECO:0000313" key="2">
    <source>
        <dbReference type="EnsemblPlants" id="LPERR02G04900.1"/>
    </source>
</evidence>
<keyword evidence="3" id="KW-1185">Reference proteome</keyword>
<organism evidence="2 3">
    <name type="scientific">Leersia perrieri</name>
    <dbReference type="NCBI Taxonomy" id="77586"/>
    <lineage>
        <taxon>Eukaryota</taxon>
        <taxon>Viridiplantae</taxon>
        <taxon>Streptophyta</taxon>
        <taxon>Embryophyta</taxon>
        <taxon>Tracheophyta</taxon>
        <taxon>Spermatophyta</taxon>
        <taxon>Magnoliopsida</taxon>
        <taxon>Liliopsida</taxon>
        <taxon>Poales</taxon>
        <taxon>Poaceae</taxon>
        <taxon>BOP clade</taxon>
        <taxon>Oryzoideae</taxon>
        <taxon>Oryzeae</taxon>
        <taxon>Oryzinae</taxon>
        <taxon>Leersia</taxon>
    </lineage>
</organism>
<reference evidence="3" key="2">
    <citation type="submission" date="2013-12" db="EMBL/GenBank/DDBJ databases">
        <authorList>
            <person name="Yu Y."/>
            <person name="Lee S."/>
            <person name="de Baynast K."/>
            <person name="Wissotski M."/>
            <person name="Liu L."/>
            <person name="Talag J."/>
            <person name="Goicoechea J."/>
            <person name="Angelova A."/>
            <person name="Jetty R."/>
            <person name="Kudrna D."/>
            <person name="Golser W."/>
            <person name="Rivera L."/>
            <person name="Zhang J."/>
            <person name="Wing R."/>
        </authorList>
    </citation>
    <scope>NUCLEOTIDE SEQUENCE</scope>
</reference>
<dbReference type="EnsemblPlants" id="LPERR02G04900.1">
    <property type="protein sequence ID" value="LPERR02G04900.1"/>
    <property type="gene ID" value="LPERR02G04900"/>
</dbReference>
<accession>A0A0D9VCS9</accession>
<feature type="compositionally biased region" description="Low complexity" evidence="1">
    <location>
        <begin position="48"/>
        <end position="67"/>
    </location>
</feature>